<dbReference type="KEGG" id="pfy:PFICI_14067"/>
<reference evidence="3" key="1">
    <citation type="journal article" date="2015" name="BMC Genomics">
        <title>Genomic and transcriptomic analysis of the endophytic fungus Pestalotiopsis fici reveals its lifestyle and high potential for synthesis of natural products.</title>
        <authorList>
            <person name="Wang X."/>
            <person name="Zhang X."/>
            <person name="Liu L."/>
            <person name="Xiang M."/>
            <person name="Wang W."/>
            <person name="Sun X."/>
            <person name="Che Y."/>
            <person name="Guo L."/>
            <person name="Liu G."/>
            <person name="Guo L."/>
            <person name="Wang C."/>
            <person name="Yin W.B."/>
            <person name="Stadler M."/>
            <person name="Zhang X."/>
            <person name="Liu X."/>
        </authorList>
    </citation>
    <scope>NUCLEOTIDE SEQUENCE [LARGE SCALE GENOMIC DNA]</scope>
    <source>
        <strain evidence="3">W106-1 / CGMCC3.15140</strain>
    </source>
</reference>
<dbReference type="OrthoDB" id="20872at2759"/>
<feature type="domain" description="Heterokaryon incompatibility" evidence="1">
    <location>
        <begin position="22"/>
        <end position="108"/>
    </location>
</feature>
<dbReference type="PANTHER" id="PTHR10622">
    <property type="entry name" value="HET DOMAIN-CONTAINING PROTEIN"/>
    <property type="match status" value="1"/>
</dbReference>
<dbReference type="HOGENOM" id="CLU_000288_138_8_1"/>
<dbReference type="RefSeq" id="XP_007840839.1">
    <property type="nucleotide sequence ID" value="XM_007842648.1"/>
</dbReference>
<protein>
    <recommendedName>
        <fullName evidence="1">Heterokaryon incompatibility domain-containing protein</fullName>
    </recommendedName>
</protein>
<dbReference type="AlphaFoldDB" id="W3WN07"/>
<dbReference type="InterPro" id="IPR010730">
    <property type="entry name" value="HET"/>
</dbReference>
<evidence type="ECO:0000313" key="2">
    <source>
        <dbReference type="EMBL" id="ETS74201.1"/>
    </source>
</evidence>
<proteinExistence type="predicted"/>
<dbReference type="EMBL" id="KI912120">
    <property type="protein sequence ID" value="ETS74201.1"/>
    <property type="molecule type" value="Genomic_DNA"/>
</dbReference>
<keyword evidence="3" id="KW-1185">Reference proteome</keyword>
<dbReference type="InParanoid" id="W3WN07"/>
<evidence type="ECO:0000313" key="3">
    <source>
        <dbReference type="Proteomes" id="UP000030651"/>
    </source>
</evidence>
<dbReference type="PANTHER" id="PTHR10622:SF12">
    <property type="entry name" value="HET DOMAIN-CONTAINING PROTEIN"/>
    <property type="match status" value="1"/>
</dbReference>
<name>W3WN07_PESFW</name>
<dbReference type="eggNOG" id="ENOG502SHG8">
    <property type="taxonomic scope" value="Eukaryota"/>
</dbReference>
<accession>W3WN07</accession>
<evidence type="ECO:0000259" key="1">
    <source>
        <dbReference type="Pfam" id="PF06985"/>
    </source>
</evidence>
<dbReference type="STRING" id="1229662.W3WN07"/>
<gene>
    <name evidence="2" type="ORF">PFICI_14067</name>
</gene>
<dbReference type="GeneID" id="19279080"/>
<organism evidence="2 3">
    <name type="scientific">Pestalotiopsis fici (strain W106-1 / CGMCC3.15140)</name>
    <dbReference type="NCBI Taxonomy" id="1229662"/>
    <lineage>
        <taxon>Eukaryota</taxon>
        <taxon>Fungi</taxon>
        <taxon>Dikarya</taxon>
        <taxon>Ascomycota</taxon>
        <taxon>Pezizomycotina</taxon>
        <taxon>Sordariomycetes</taxon>
        <taxon>Xylariomycetidae</taxon>
        <taxon>Amphisphaeriales</taxon>
        <taxon>Sporocadaceae</taxon>
        <taxon>Pestalotiopsis</taxon>
    </lineage>
</organism>
<sequence length="526" mass="60217">MYLINTYTLKLEYFIGECPVRYAILSHTWGTEEVTFADLSGNRGETYKNKAGFIKIRYTCKQARNDGLRYAWIDTCCINKDSSAELSEAINSMYRWYKKADICYAYLADFYAIGSVRSSDLKNCRWFYRGWTLQELLAPEKVVFYGRNWTRIGTKVKMGLRLEAVTGIPRTILWGQRALDTVSVAARMSWAANRETSRTEDAAYCLLGIFDVNMPLLYGEGEKAFLRLQSEIMSQTQDDSLFAWCADFQSAMNFPYRGLYAKCPKEFATCGDIKTFGIDNKSATTFFGNGRISLNCGLESQDERPLVAIKCYRKDILHPIAIQARRIGANTYLRFSPYSLFQVSMPQFDNHIIIERYAERSQMIAIPDMHQVGSIYLGNMPNQLQLHSTLPNGLMHSTQRRISAIDAMKAKKVAFHIGFSRQYLQDKKVNGSESFCDVLLVFWVAAGDGHETYYYLFEVVRVIPVQWSFRSANEEYSHVSNFFKGEGKPKALSHLKISMGDLQVYMIPTTRVVEGHEVMYVELALV</sequence>
<dbReference type="Proteomes" id="UP000030651">
    <property type="component" value="Unassembled WGS sequence"/>
</dbReference>
<dbReference type="Pfam" id="PF06985">
    <property type="entry name" value="HET"/>
    <property type="match status" value="1"/>
</dbReference>